<evidence type="ECO:0000313" key="3">
    <source>
        <dbReference type="Proteomes" id="UP000198889"/>
    </source>
</evidence>
<keyword evidence="3" id="KW-1185">Reference proteome</keyword>
<gene>
    <name evidence="2" type="ORF">SAMN05660859_2323</name>
</gene>
<feature type="chain" id="PRO_5011729082" description="DUF4412 domain-containing protein" evidence="1">
    <location>
        <begin position="24"/>
        <end position="196"/>
    </location>
</feature>
<proteinExistence type="predicted"/>
<dbReference type="RefSeq" id="WP_091439543.1">
    <property type="nucleotide sequence ID" value="NZ_FMTP01000003.1"/>
</dbReference>
<accession>A0A1G4SMI2</accession>
<evidence type="ECO:0000313" key="2">
    <source>
        <dbReference type="EMBL" id="SCW70221.1"/>
    </source>
</evidence>
<sequence>MRRHGIVSLMLGIGMSFDIAALAAESMPAPAADYRARARAAQGIEMSVAHHEGHLRVEVANGMVSLIDLDRRGMVVLMDVPGMDRIAVEMDMPPGFAFSDANRLGTRTGTSEALGEACDLWRFEAKALNQPVETCVTADGIVLRTTTVMGGKPVVLFEVTELTRGPQDPAQFVLPKGMKARKVPPSMRSLLPDLIR</sequence>
<dbReference type="AlphaFoldDB" id="A0A1G4SMI2"/>
<evidence type="ECO:0000256" key="1">
    <source>
        <dbReference type="SAM" id="SignalP"/>
    </source>
</evidence>
<keyword evidence="1" id="KW-0732">Signal</keyword>
<dbReference type="STRING" id="177413.SAMN05660859_2323"/>
<organism evidence="2 3">
    <name type="scientific">Ancylobacter rudongensis</name>
    <dbReference type="NCBI Taxonomy" id="177413"/>
    <lineage>
        <taxon>Bacteria</taxon>
        <taxon>Pseudomonadati</taxon>
        <taxon>Pseudomonadota</taxon>
        <taxon>Alphaproteobacteria</taxon>
        <taxon>Hyphomicrobiales</taxon>
        <taxon>Xanthobacteraceae</taxon>
        <taxon>Ancylobacter</taxon>
    </lineage>
</organism>
<dbReference type="EMBL" id="FMTP01000003">
    <property type="protein sequence ID" value="SCW70221.1"/>
    <property type="molecule type" value="Genomic_DNA"/>
</dbReference>
<feature type="signal peptide" evidence="1">
    <location>
        <begin position="1"/>
        <end position="23"/>
    </location>
</feature>
<reference evidence="3" key="1">
    <citation type="submission" date="2016-10" db="EMBL/GenBank/DDBJ databases">
        <authorList>
            <person name="Varghese N."/>
            <person name="Submissions S."/>
        </authorList>
    </citation>
    <scope>NUCLEOTIDE SEQUENCE [LARGE SCALE GENOMIC DNA]</scope>
    <source>
        <strain evidence="3">CGMCC 1.1761</strain>
    </source>
</reference>
<protein>
    <recommendedName>
        <fullName evidence="4">DUF4412 domain-containing protein</fullName>
    </recommendedName>
</protein>
<name>A0A1G4SMI2_9HYPH</name>
<dbReference type="Proteomes" id="UP000198889">
    <property type="component" value="Unassembled WGS sequence"/>
</dbReference>
<evidence type="ECO:0008006" key="4">
    <source>
        <dbReference type="Google" id="ProtNLM"/>
    </source>
</evidence>